<sequence length="1028" mass="111771">MVTIPKKQAVLALAISSALALSACGGSDDSGTSGGGNIGGGGGTVQPGGVIITAMDGYFLNAAVFVDSNNNGMWDTNQEAVLGLTDAKGQVKLTKEPEGTLAIQTIVPNGQMQQALIEQDPAKYAGKYTVDMDHPSQPMEHEIVLRSPNKGEDKVTISPLTDLVMIHVGENADDEAAIAEAEQKVAAQLNVENVYVNYIETDNKELHKTAQILTETKATDSNYADKVEEIVEEAVTVVGDMTEEEVEDPDFKPVVDGDIATPPTVDYKTVVIEESAKAIQAELNTFNVDLQTSAPAEGISVSADIATLFQDKDIKNDAGEPLPFASTDMTLDATQLIAAGIEVKFENNQLVVSLAPNTKPTKAGVFNIEITLNPQDKVTETTAIFSVEVEKGIALPPEAEQAVITSLKSQINDWSLTEGEAFFGPLDYSEVQSIFENNVQIEVGTNATANGLELIYEGTMRQFTKFGLAGTPTNPAAAGEFYIWVSGKAENGLVTQVNLPLPLIAEAPEVIPPPPEDNTPKFKPEHFEKGGIWRMGSFNAGDSEVGYASLRNSNGQYEFCWDSASTLSQNGWSHALSSLNQNAPANETEIVRCDAVTLHEDGSFTYDNEKMGAFKLAYEHKENDQYKLLFTVDNGLFWLDSSAEDFAHSLKVPAKDGYNEVSLVDDNTSRESIDAMLAINAFAADTVEMVNADSPEETMSATWTIETDSVGESLMLTETVDNGTQQREIFYVRDFGSVSVTIEDKHANDNSANFGLKSENEELLRDIKEAWQPAPTTPATEFENKVWFSTEHGNGNGTENNFTNSVAWCDTSYFKDGIAYGNDRSMENRTVCTDDKNALVEYGTYVIDGPYLTVSMPSDNGDAPETSKLSFADNAATINGAKMVNAWDERYAYFTDKAAAEQRLNAKSSDAAQYRDAPMELPNLESDTYSTGTMSARIRDGYFGFSIDQAKGRSFTCEEFNEFYESMYVTDGYNYISSTCQNSVENGITHTSFSFNGTPEAGVQYSFIARVKGHQQPLVEAIKYGLKN</sequence>
<organism evidence="2 3">
    <name type="scientific">Enterovibrio norvegicus</name>
    <dbReference type="NCBI Taxonomy" id="188144"/>
    <lineage>
        <taxon>Bacteria</taxon>
        <taxon>Pseudomonadati</taxon>
        <taxon>Pseudomonadota</taxon>
        <taxon>Gammaproteobacteria</taxon>
        <taxon>Vibrionales</taxon>
        <taxon>Vibrionaceae</taxon>
        <taxon>Enterovibrio</taxon>
    </lineage>
</organism>
<feature type="chain" id="PRO_5014756805" description="Acid phosphatase" evidence="1">
    <location>
        <begin position="23"/>
        <end position="1028"/>
    </location>
</feature>
<keyword evidence="1" id="KW-0732">Signal</keyword>
<dbReference type="Proteomes" id="UP000235387">
    <property type="component" value="Unassembled WGS sequence"/>
</dbReference>
<dbReference type="RefSeq" id="WP_102391306.1">
    <property type="nucleotide sequence ID" value="NZ_MDAL01000027.1"/>
</dbReference>
<dbReference type="PROSITE" id="PS51257">
    <property type="entry name" value="PROKAR_LIPOPROTEIN"/>
    <property type="match status" value="1"/>
</dbReference>
<evidence type="ECO:0000313" key="2">
    <source>
        <dbReference type="EMBL" id="PMN90704.1"/>
    </source>
</evidence>
<proteinExistence type="predicted"/>
<evidence type="ECO:0008006" key="4">
    <source>
        <dbReference type="Google" id="ProtNLM"/>
    </source>
</evidence>
<dbReference type="AlphaFoldDB" id="A0A2N7L8T6"/>
<comment type="caution">
    <text evidence="2">The sequence shown here is derived from an EMBL/GenBank/DDBJ whole genome shotgun (WGS) entry which is preliminary data.</text>
</comment>
<reference evidence="3" key="1">
    <citation type="submission" date="2016-07" db="EMBL/GenBank/DDBJ databases">
        <title>Nontailed viruses are major unrecognized killers of bacteria in the ocean.</title>
        <authorList>
            <person name="Kauffman K."/>
            <person name="Hussain F."/>
            <person name="Yang J."/>
            <person name="Arevalo P."/>
            <person name="Brown J."/>
            <person name="Cutler M."/>
            <person name="Kelly L."/>
            <person name="Polz M.F."/>
        </authorList>
    </citation>
    <scope>NUCLEOTIDE SEQUENCE [LARGE SCALE GENOMIC DNA]</scope>
    <source>
        <strain evidence="3">10N.261.45.A10</strain>
    </source>
</reference>
<evidence type="ECO:0000313" key="3">
    <source>
        <dbReference type="Proteomes" id="UP000235387"/>
    </source>
</evidence>
<evidence type="ECO:0000256" key="1">
    <source>
        <dbReference type="SAM" id="SignalP"/>
    </source>
</evidence>
<feature type="signal peptide" evidence="1">
    <location>
        <begin position="1"/>
        <end position="22"/>
    </location>
</feature>
<accession>A0A2N7L8T6</accession>
<name>A0A2N7L8T6_9GAMM</name>
<dbReference type="EMBL" id="MDAL01000027">
    <property type="protein sequence ID" value="PMN90704.1"/>
    <property type="molecule type" value="Genomic_DNA"/>
</dbReference>
<protein>
    <recommendedName>
        <fullName evidence="4">Acid phosphatase</fullName>
    </recommendedName>
</protein>
<gene>
    <name evidence="2" type="ORF">BCT23_04255</name>
</gene>